<dbReference type="Proteomes" id="UP000030765">
    <property type="component" value="Unassembled WGS sequence"/>
</dbReference>
<dbReference type="SMART" id="SM00218">
    <property type="entry name" value="ZU5"/>
    <property type="match status" value="1"/>
</dbReference>
<gene>
    <name evidence="8" type="ORF">ZHAS_00012027</name>
</gene>
<dbReference type="SMART" id="SM00005">
    <property type="entry name" value="DEATH"/>
    <property type="match status" value="1"/>
</dbReference>
<evidence type="ECO:0000313" key="9">
    <source>
        <dbReference type="EnsemblMetazoa" id="ASIC012027-PA"/>
    </source>
</evidence>
<dbReference type="SUPFAM" id="SSF47986">
    <property type="entry name" value="DEATH domain"/>
    <property type="match status" value="1"/>
</dbReference>
<comment type="subcellular location">
    <subcellularLocation>
        <location evidence="1">Membrane</location>
        <topology evidence="1">Single-pass membrane protein</topology>
    </subcellularLocation>
</comment>
<comment type="similarity">
    <text evidence="2">Belongs to the unc-5 family.</text>
</comment>
<evidence type="ECO:0000256" key="3">
    <source>
        <dbReference type="ARBA" id="ARBA00022692"/>
    </source>
</evidence>
<name>A0A084W1T8_ANOSI</name>
<keyword evidence="4" id="KW-1133">Transmembrane helix</keyword>
<dbReference type="Gene3D" id="1.10.533.10">
    <property type="entry name" value="Death Domain, Fas"/>
    <property type="match status" value="1"/>
</dbReference>
<dbReference type="OrthoDB" id="5973910at2759"/>
<accession>A0A084W1T8</accession>
<reference evidence="9" key="2">
    <citation type="submission" date="2020-05" db="UniProtKB">
        <authorList>
            <consortium name="EnsemblMetazoa"/>
        </authorList>
    </citation>
    <scope>IDENTIFICATION</scope>
</reference>
<dbReference type="FunFam" id="1.10.533.10:FF:000092">
    <property type="entry name" value="Netrin receptor unc-5"/>
    <property type="match status" value="1"/>
</dbReference>
<proteinExistence type="inferred from homology"/>
<feature type="domain" description="ZU5" evidence="7">
    <location>
        <begin position="28"/>
        <end position="164"/>
    </location>
</feature>
<dbReference type="OMA" id="VFASKHT"/>
<dbReference type="CDD" id="cd08781">
    <property type="entry name" value="Death_UNC5-like"/>
    <property type="match status" value="1"/>
</dbReference>
<dbReference type="InterPro" id="IPR033772">
    <property type="entry name" value="UPA"/>
</dbReference>
<dbReference type="InterPro" id="IPR000906">
    <property type="entry name" value="ZU5_dom"/>
</dbReference>
<reference evidence="8 10" key="1">
    <citation type="journal article" date="2014" name="BMC Genomics">
        <title>Genome sequence of Anopheles sinensis provides insight into genetics basis of mosquito competence for malaria parasites.</title>
        <authorList>
            <person name="Zhou D."/>
            <person name="Zhang D."/>
            <person name="Ding G."/>
            <person name="Shi L."/>
            <person name="Hou Q."/>
            <person name="Ye Y."/>
            <person name="Xu Y."/>
            <person name="Zhou H."/>
            <person name="Xiong C."/>
            <person name="Li S."/>
            <person name="Yu J."/>
            <person name="Hong S."/>
            <person name="Yu X."/>
            <person name="Zou P."/>
            <person name="Chen C."/>
            <person name="Chang X."/>
            <person name="Wang W."/>
            <person name="Lv Y."/>
            <person name="Sun Y."/>
            <person name="Ma L."/>
            <person name="Shen B."/>
            <person name="Zhu C."/>
        </authorList>
    </citation>
    <scope>NUCLEOTIDE SEQUENCE [LARGE SCALE GENOMIC DNA]</scope>
</reference>
<dbReference type="EnsemblMetazoa" id="ASIC012027-RA">
    <property type="protein sequence ID" value="ASIC012027-PA"/>
    <property type="gene ID" value="ASIC012027"/>
</dbReference>
<dbReference type="EMBL" id="ATLV01019452">
    <property type="status" value="NOT_ANNOTATED_CDS"/>
    <property type="molecule type" value="Genomic_DNA"/>
</dbReference>
<dbReference type="VEuPathDB" id="VectorBase:ASIC012027"/>
<dbReference type="Pfam" id="PF00791">
    <property type="entry name" value="ZU5"/>
    <property type="match status" value="1"/>
</dbReference>
<evidence type="ECO:0000313" key="8">
    <source>
        <dbReference type="EMBL" id="KFB44182.1"/>
    </source>
</evidence>
<dbReference type="GO" id="GO:0008045">
    <property type="term" value="P:motor neuron axon guidance"/>
    <property type="evidence" value="ECO:0007669"/>
    <property type="project" value="TreeGrafter"/>
</dbReference>
<dbReference type="InterPro" id="IPR037936">
    <property type="entry name" value="UNC5A-D"/>
</dbReference>
<dbReference type="PROSITE" id="PS50017">
    <property type="entry name" value="DEATH_DOMAIN"/>
    <property type="match status" value="1"/>
</dbReference>
<dbReference type="AlphaFoldDB" id="A0A084W1T8"/>
<dbReference type="VEuPathDB" id="VectorBase:ASIS008580"/>
<dbReference type="GO" id="GO:0005042">
    <property type="term" value="F:netrin receptor activity"/>
    <property type="evidence" value="ECO:0007669"/>
    <property type="project" value="InterPro"/>
</dbReference>
<keyword evidence="3" id="KW-0812">Transmembrane</keyword>
<evidence type="ECO:0000256" key="1">
    <source>
        <dbReference type="ARBA" id="ARBA00004167"/>
    </source>
</evidence>
<dbReference type="Pfam" id="PF17217">
    <property type="entry name" value="UPA"/>
    <property type="match status" value="1"/>
</dbReference>
<keyword evidence="5" id="KW-0472">Membrane</keyword>
<sequence>MIGNQATPAIRPTTLVEETTGGTFRGTDVTQTTLTPAGALLKLTTYSTALLIPEGAIPKNQRHSVVLSIVRDDKHHMPVPTGPRTTYLSPVVFCGPVDTKVNKPFVMQLPHCAENLSNWSYSLYSAPDNVTPWSKVVTIGEETINTPALVQIDKRYAYVLTESFGKYVLVGESATDLQERVACKKLRLFICGPSTVPEFSDVSLRVYIVEDNPGAEERCRQCEQEIGGLVLGRSSVLYFSDIGQGLCIDMQCVGGWRTKCASERQTIPFSHVWNSNGTALHCSFTLCRTEHDKCDFKIEVQASQDPTMETGVATLSISSFAPMARDGHCQHSSSSFETMTICSVGSGSNVLSTDRFRLSKDVKRKLCRCLDPPTQKRNDWRMLAAHLNVDRYLTYFATRPSPTDQILDLWECRNRDLNALQQLIEICRTMERPDAVAILEQIQQPAPWL</sequence>
<dbReference type="InterPro" id="IPR011029">
    <property type="entry name" value="DEATH-like_dom_sf"/>
</dbReference>
<dbReference type="PANTHER" id="PTHR12582:SF47">
    <property type="entry name" value="NETRIN RECEPTOR UNC-5"/>
    <property type="match status" value="1"/>
</dbReference>
<dbReference type="InterPro" id="IPR000488">
    <property type="entry name" value="Death_dom"/>
</dbReference>
<evidence type="ECO:0000256" key="2">
    <source>
        <dbReference type="ARBA" id="ARBA00009844"/>
    </source>
</evidence>
<dbReference type="GO" id="GO:0016020">
    <property type="term" value="C:membrane"/>
    <property type="evidence" value="ECO:0007669"/>
    <property type="project" value="UniProtKB-SubCell"/>
</dbReference>
<organism evidence="8">
    <name type="scientific">Anopheles sinensis</name>
    <name type="common">Mosquito</name>
    <dbReference type="NCBI Taxonomy" id="74873"/>
    <lineage>
        <taxon>Eukaryota</taxon>
        <taxon>Metazoa</taxon>
        <taxon>Ecdysozoa</taxon>
        <taxon>Arthropoda</taxon>
        <taxon>Hexapoda</taxon>
        <taxon>Insecta</taxon>
        <taxon>Pterygota</taxon>
        <taxon>Neoptera</taxon>
        <taxon>Endopterygota</taxon>
        <taxon>Diptera</taxon>
        <taxon>Nematocera</taxon>
        <taxon>Culicoidea</taxon>
        <taxon>Culicidae</taxon>
        <taxon>Anophelinae</taxon>
        <taxon>Anopheles</taxon>
    </lineage>
</organism>
<dbReference type="Pfam" id="PF00531">
    <property type="entry name" value="Death"/>
    <property type="match status" value="1"/>
</dbReference>
<evidence type="ECO:0000256" key="5">
    <source>
        <dbReference type="ARBA" id="ARBA00023136"/>
    </source>
</evidence>
<dbReference type="PANTHER" id="PTHR12582">
    <property type="entry name" value="NETRIN RECEPTOR UNC5"/>
    <property type="match status" value="1"/>
</dbReference>
<dbReference type="Gene3D" id="2.60.220.30">
    <property type="match status" value="1"/>
</dbReference>
<keyword evidence="10" id="KW-1185">Reference proteome</keyword>
<evidence type="ECO:0000313" key="10">
    <source>
        <dbReference type="Proteomes" id="UP000030765"/>
    </source>
</evidence>
<evidence type="ECO:0000256" key="4">
    <source>
        <dbReference type="ARBA" id="ARBA00022989"/>
    </source>
</evidence>
<dbReference type="STRING" id="74873.A0A084W1T8"/>
<evidence type="ECO:0000259" key="6">
    <source>
        <dbReference type="PROSITE" id="PS50017"/>
    </source>
</evidence>
<feature type="domain" description="Death" evidence="6">
    <location>
        <begin position="379"/>
        <end position="443"/>
    </location>
</feature>
<dbReference type="EMBL" id="KE525271">
    <property type="protein sequence ID" value="KFB44182.1"/>
    <property type="molecule type" value="Genomic_DNA"/>
</dbReference>
<evidence type="ECO:0000259" key="7">
    <source>
        <dbReference type="PROSITE" id="PS51145"/>
    </source>
</evidence>
<dbReference type="PROSITE" id="PS51145">
    <property type="entry name" value="ZU5"/>
    <property type="match status" value="1"/>
</dbReference>
<protein>
    <submittedName>
        <fullName evidence="8">AGAP009061-PA-like protein</fullName>
    </submittedName>
</protein>